<organism evidence="5 6">
    <name type="scientific">Coemansia aciculifera</name>
    <dbReference type="NCBI Taxonomy" id="417176"/>
    <lineage>
        <taxon>Eukaryota</taxon>
        <taxon>Fungi</taxon>
        <taxon>Fungi incertae sedis</taxon>
        <taxon>Zoopagomycota</taxon>
        <taxon>Kickxellomycotina</taxon>
        <taxon>Kickxellomycetes</taxon>
        <taxon>Kickxellales</taxon>
        <taxon>Kickxellaceae</taxon>
        <taxon>Coemansia</taxon>
    </lineage>
</organism>
<feature type="region of interest" description="Disordered" evidence="4">
    <location>
        <begin position="1"/>
        <end position="20"/>
    </location>
</feature>
<protein>
    <submittedName>
        <fullName evidence="5">SWI5-dependent HO expression protein 4</fullName>
    </submittedName>
</protein>
<sequence>MTSSPSSSKQTEVERITRELQAGAQHDSALELLLQRAQLYADLGNEDKAKSDISQAAALAREPDASAASVAAVEKAFRKISVSNAGGLSAVGAGKYATHTNDAIVDSVVKFVAESLSPEDSTRDIAEAVGVLNGRIAQSKRGVSLLTESQLCQLVDAFHTICERVSLTKDQDELAAALAGSVRSALSQLAVPTATSDGKEADISSLVKVAAAIAETWERHQNDGHFKQQTCRLGAALYTTAAYALSTHEASQNDSVLSEVVRRSFAFCVSQLWLVGTLPVATVDEYRDVGQGILRLLTANRPLFLSLFVTCTPAIERLLTLLGQPSGSGRRSMAMLIASQLVASAKDPSNSSHLPGYEPPTARGGASALALTKLQQCVVRVLDNWVQSTAQAERTQGLLAIAALYESGVGSDLVAELWLQSGWVDELWDQGDVDLKSTQLALLALADASSSDAAVGPRMKKAGNGLVQELVRKGSSKSATSENRGLAELAAVVLAKWSGVASAPAAAPEHGVVEAVPTEDADPMVLADMHMQRIIDLLASSAEPDCAAVERATEALGYLCLQPKLKEHVAQNESLLKGLFSFATKSTVASLKFSVIMLIRNLTQYRVVLTEEQKRMRQLQQMGAKAQNKGAGAKPIEEEDQALDAPERVSARAQLVSKAGAVSLLVSAVQPRMSPSDSVRDAVAEIAVALATTQGLRGLLVQQGGVRALLSILTSDAPKASAAPYAPQALVQSRDKHVAFALAKIAISVPPHLAFADPRELVRLLLSLLLEDTDAQALLMKFEALLALTNLASAQPGSAGDVRGYLANDLNGFAIVEMCVLSEHPLVRRAATELVCNLVYDPQVFEKYAANSDRGIPDENSRIIELPSDDEDVGAYRSQRLHLLVALADVEDVPTRSAAAGALAVLSSDPRCCRYLFLVHPRAADVLVALADDNGEVAPDFKHRVAVVWANAASCGDTRVADKLRQQGVVESLQGMANDSNMPYYAAAKSALESLSPNI</sequence>
<comment type="subcellular location">
    <subcellularLocation>
        <location evidence="1">Cytoplasm</location>
    </subcellularLocation>
</comment>
<dbReference type="PANTHER" id="PTHR45994:SF1">
    <property type="entry name" value="FI21225P1"/>
    <property type="match status" value="1"/>
</dbReference>
<reference evidence="5" key="1">
    <citation type="submission" date="2022-07" db="EMBL/GenBank/DDBJ databases">
        <title>Phylogenomic reconstructions and comparative analyses of Kickxellomycotina fungi.</title>
        <authorList>
            <person name="Reynolds N.K."/>
            <person name="Stajich J.E."/>
            <person name="Barry K."/>
            <person name="Grigoriev I.V."/>
            <person name="Crous P."/>
            <person name="Smith M.E."/>
        </authorList>
    </citation>
    <scope>NUCLEOTIDE SEQUENCE</scope>
    <source>
        <strain evidence="5">RSA 476</strain>
    </source>
</reference>
<dbReference type="GO" id="GO:0005737">
    <property type="term" value="C:cytoplasm"/>
    <property type="evidence" value="ECO:0007669"/>
    <property type="project" value="UniProtKB-SubCell"/>
</dbReference>
<dbReference type="Proteomes" id="UP001140074">
    <property type="component" value="Unassembled WGS sequence"/>
</dbReference>
<dbReference type="InterPro" id="IPR016024">
    <property type="entry name" value="ARM-type_fold"/>
</dbReference>
<evidence type="ECO:0000256" key="2">
    <source>
        <dbReference type="ARBA" id="ARBA00022490"/>
    </source>
</evidence>
<dbReference type="EMBL" id="JANBUY010000339">
    <property type="protein sequence ID" value="KAJ2859938.1"/>
    <property type="molecule type" value="Genomic_DNA"/>
</dbReference>
<keyword evidence="6" id="KW-1185">Reference proteome</keyword>
<dbReference type="PANTHER" id="PTHR45994">
    <property type="entry name" value="FI21225P1"/>
    <property type="match status" value="1"/>
</dbReference>
<dbReference type="AlphaFoldDB" id="A0A9W8ICR5"/>
<dbReference type="GO" id="GO:0051879">
    <property type="term" value="F:Hsp90 protein binding"/>
    <property type="evidence" value="ECO:0007669"/>
    <property type="project" value="TreeGrafter"/>
</dbReference>
<name>A0A9W8ICR5_9FUNG</name>
<feature type="coiled-coil region" evidence="3">
    <location>
        <begin position="602"/>
        <end position="629"/>
    </location>
</feature>
<proteinExistence type="predicted"/>
<dbReference type="InterPro" id="IPR011989">
    <property type="entry name" value="ARM-like"/>
</dbReference>
<feature type="compositionally biased region" description="Polar residues" evidence="4">
    <location>
        <begin position="1"/>
        <end position="10"/>
    </location>
</feature>
<dbReference type="SUPFAM" id="SSF48371">
    <property type="entry name" value="ARM repeat"/>
    <property type="match status" value="1"/>
</dbReference>
<gene>
    <name evidence="5" type="primary">SHE4</name>
    <name evidence="5" type="ORF">GGH94_005814</name>
</gene>
<accession>A0A9W8ICR5</accession>
<dbReference type="Gene3D" id="1.25.10.10">
    <property type="entry name" value="Leucine-rich Repeat Variant"/>
    <property type="match status" value="1"/>
</dbReference>
<evidence type="ECO:0000256" key="3">
    <source>
        <dbReference type="SAM" id="Coils"/>
    </source>
</evidence>
<keyword evidence="2" id="KW-0963">Cytoplasm</keyword>
<evidence type="ECO:0000256" key="4">
    <source>
        <dbReference type="SAM" id="MobiDB-lite"/>
    </source>
</evidence>
<evidence type="ECO:0000313" key="6">
    <source>
        <dbReference type="Proteomes" id="UP001140074"/>
    </source>
</evidence>
<evidence type="ECO:0000313" key="5">
    <source>
        <dbReference type="EMBL" id="KAJ2859938.1"/>
    </source>
</evidence>
<keyword evidence="3" id="KW-0175">Coiled coil</keyword>
<evidence type="ECO:0000256" key="1">
    <source>
        <dbReference type="ARBA" id="ARBA00004496"/>
    </source>
</evidence>
<comment type="caution">
    <text evidence="5">The sequence shown here is derived from an EMBL/GenBank/DDBJ whole genome shotgun (WGS) entry which is preliminary data.</text>
</comment>